<keyword evidence="1" id="KW-0479">Metal-binding</keyword>
<dbReference type="GO" id="GO:0016020">
    <property type="term" value="C:membrane"/>
    <property type="evidence" value="ECO:0007669"/>
    <property type="project" value="UniProtKB-SubCell"/>
</dbReference>
<feature type="domain" description="Phorbol-ester/DAG-type" evidence="4">
    <location>
        <begin position="138"/>
        <end position="188"/>
    </location>
</feature>
<dbReference type="GO" id="GO:0004674">
    <property type="term" value="F:protein serine/threonine kinase activity"/>
    <property type="evidence" value="ECO:0007669"/>
    <property type="project" value="UniProtKB-KW"/>
</dbReference>
<dbReference type="CDD" id="cd20836">
    <property type="entry name" value="C1_cPKC_rpt2"/>
    <property type="match status" value="1"/>
</dbReference>
<dbReference type="SUPFAM" id="SSF57889">
    <property type="entry name" value="Cysteine-rich domain"/>
    <property type="match status" value="2"/>
</dbReference>
<dbReference type="InterPro" id="IPR020454">
    <property type="entry name" value="DAG/PE-bd"/>
</dbReference>
<dbReference type="FunFam" id="3.30.60.20:FF:000031">
    <property type="entry name" value="Protein kinase C alpha"/>
    <property type="match status" value="1"/>
</dbReference>
<dbReference type="CDD" id="cd20833">
    <property type="entry name" value="C1_cPKC_rpt1"/>
    <property type="match status" value="1"/>
</dbReference>
<dbReference type="GO" id="GO:0005829">
    <property type="term" value="C:cytosol"/>
    <property type="evidence" value="ECO:0007669"/>
    <property type="project" value="TreeGrafter"/>
</dbReference>
<dbReference type="PRINTS" id="PR00008">
    <property type="entry name" value="DAGPEDOMAIN"/>
</dbReference>
<dbReference type="GO" id="GO:0035556">
    <property type="term" value="P:intracellular signal transduction"/>
    <property type="evidence" value="ECO:0007669"/>
    <property type="project" value="TreeGrafter"/>
</dbReference>
<evidence type="ECO:0000256" key="2">
    <source>
        <dbReference type="ARBA" id="ARBA00022833"/>
    </source>
</evidence>
<accession>A0A8T1SAC6</accession>
<dbReference type="PROSITE" id="PS00479">
    <property type="entry name" value="ZF_DAG_PE_1"/>
    <property type="match status" value="2"/>
</dbReference>
<dbReference type="PANTHER" id="PTHR22968:SF14">
    <property type="entry name" value="PROTEIN KINASE C"/>
    <property type="match status" value="1"/>
</dbReference>
<dbReference type="PROSITE" id="PS50081">
    <property type="entry name" value="ZF_DAG_PE_2"/>
    <property type="match status" value="2"/>
</dbReference>
<evidence type="ECO:0000256" key="1">
    <source>
        <dbReference type="ARBA" id="ARBA00022723"/>
    </source>
</evidence>
<evidence type="ECO:0000313" key="5">
    <source>
        <dbReference type="EMBL" id="KAG6925523.1"/>
    </source>
</evidence>
<dbReference type="Proteomes" id="UP000765507">
    <property type="component" value="Unassembled WGS sequence"/>
</dbReference>
<dbReference type="AlphaFoldDB" id="A0A8T1SAC6"/>
<feature type="region of interest" description="Disordered" evidence="3">
    <location>
        <begin position="27"/>
        <end position="54"/>
    </location>
</feature>
<dbReference type="FunFam" id="3.30.60.20:FF:000006">
    <property type="entry name" value="Protein kinase C"/>
    <property type="match status" value="1"/>
</dbReference>
<keyword evidence="5" id="KW-0418">Kinase</keyword>
<dbReference type="EMBL" id="JAHGAV010000412">
    <property type="protein sequence ID" value="KAG6925523.1"/>
    <property type="molecule type" value="Genomic_DNA"/>
</dbReference>
<name>A0A8T1SAC6_CHESE</name>
<dbReference type="PANTHER" id="PTHR22968">
    <property type="entry name" value="PROTEIN KINASE C, MU"/>
    <property type="match status" value="1"/>
</dbReference>
<evidence type="ECO:0000259" key="4">
    <source>
        <dbReference type="PROSITE" id="PS50081"/>
    </source>
</evidence>
<gene>
    <name evidence="5" type="ORF">G0U57_014325</name>
</gene>
<organism evidence="5 6">
    <name type="scientific">Chelydra serpentina</name>
    <name type="common">Snapping turtle</name>
    <name type="synonym">Testudo serpentina</name>
    <dbReference type="NCBI Taxonomy" id="8475"/>
    <lineage>
        <taxon>Eukaryota</taxon>
        <taxon>Metazoa</taxon>
        <taxon>Chordata</taxon>
        <taxon>Craniata</taxon>
        <taxon>Vertebrata</taxon>
        <taxon>Euteleostomi</taxon>
        <taxon>Archelosauria</taxon>
        <taxon>Testudinata</taxon>
        <taxon>Testudines</taxon>
        <taxon>Cryptodira</taxon>
        <taxon>Durocryptodira</taxon>
        <taxon>Americhelydia</taxon>
        <taxon>Chelydroidea</taxon>
        <taxon>Chelydridae</taxon>
        <taxon>Chelydra</taxon>
    </lineage>
</organism>
<feature type="non-terminal residue" evidence="5">
    <location>
        <position position="219"/>
    </location>
</feature>
<dbReference type="OrthoDB" id="63267at2759"/>
<feature type="non-terminal residue" evidence="5">
    <location>
        <position position="1"/>
    </location>
</feature>
<sequence>SLALPSQLQPEVPGGCIRLARSIRTSCGSGSADGQQRRMAEPPAAPGSEGEEGPVRFARKGALRQKNVHEVKNHKFTARFFKQPTFCSHCTDFIWGFGKQGFQCQVCCFVVHKRCHEFVTFSCPGADKGPASDDPRSKHKFKIHTYSSPTFCDHCGSLLYGLIHQGMKCDTCMMNVHKRCVMNVPSLCGTDHTERRGRIYIKADIEKDVLTVEGRFMAL</sequence>
<evidence type="ECO:0000256" key="3">
    <source>
        <dbReference type="SAM" id="MobiDB-lite"/>
    </source>
</evidence>
<evidence type="ECO:0000313" key="6">
    <source>
        <dbReference type="Proteomes" id="UP000765507"/>
    </source>
</evidence>
<keyword evidence="6" id="KW-1185">Reference proteome</keyword>
<feature type="domain" description="Phorbol-ester/DAG-type" evidence="4">
    <location>
        <begin position="73"/>
        <end position="123"/>
    </location>
</feature>
<keyword evidence="2" id="KW-0862">Zinc</keyword>
<dbReference type="GO" id="GO:0007200">
    <property type="term" value="P:phospholipase C-activating G protein-coupled receptor signaling pathway"/>
    <property type="evidence" value="ECO:0007669"/>
    <property type="project" value="TreeGrafter"/>
</dbReference>
<dbReference type="InterPro" id="IPR046349">
    <property type="entry name" value="C1-like_sf"/>
</dbReference>
<reference evidence="5 6" key="1">
    <citation type="journal article" date="2020" name="G3 (Bethesda)">
        <title>Draft Genome of the Common Snapping Turtle, Chelydra serpentina, a Model for Phenotypic Plasticity in Reptiles.</title>
        <authorList>
            <person name="Das D."/>
            <person name="Singh S.K."/>
            <person name="Bierstedt J."/>
            <person name="Erickson A."/>
            <person name="Galli G.L.J."/>
            <person name="Crossley D.A. 2nd"/>
            <person name="Rhen T."/>
        </authorList>
    </citation>
    <scope>NUCLEOTIDE SEQUENCE [LARGE SCALE GENOMIC DNA]</scope>
    <source>
        <strain evidence="5">KW</strain>
    </source>
</reference>
<protein>
    <submittedName>
        <fullName evidence="5">Protein kinase C beta</fullName>
    </submittedName>
</protein>
<keyword evidence="5" id="KW-0808">Transferase</keyword>
<proteinExistence type="predicted"/>
<dbReference type="Gene3D" id="3.30.60.20">
    <property type="match status" value="2"/>
</dbReference>
<dbReference type="GO" id="GO:0008270">
    <property type="term" value="F:zinc ion binding"/>
    <property type="evidence" value="ECO:0007669"/>
    <property type="project" value="UniProtKB-KW"/>
</dbReference>
<dbReference type="Pfam" id="PF00130">
    <property type="entry name" value="C1_1"/>
    <property type="match status" value="2"/>
</dbReference>
<dbReference type="InterPro" id="IPR002219">
    <property type="entry name" value="PKC_DAG/PE"/>
</dbReference>
<comment type="caution">
    <text evidence="5">The sequence shown here is derived from an EMBL/GenBank/DDBJ whole genome shotgun (WGS) entry which is preliminary data.</text>
</comment>
<dbReference type="SMART" id="SM00109">
    <property type="entry name" value="C1"/>
    <property type="match status" value="2"/>
</dbReference>